<dbReference type="InterPro" id="IPR018130">
    <property type="entry name" value="Ribosomal_uS2_CS"/>
</dbReference>
<evidence type="ECO:0000256" key="1">
    <source>
        <dbReference type="ARBA" id="ARBA00004496"/>
    </source>
</evidence>
<feature type="compositionally biased region" description="Low complexity" evidence="8">
    <location>
        <begin position="522"/>
        <end position="537"/>
    </location>
</feature>
<dbReference type="GO" id="GO:0022627">
    <property type="term" value="C:cytosolic small ribosomal subunit"/>
    <property type="evidence" value="ECO:0007669"/>
    <property type="project" value="UniProtKB-UniRule"/>
</dbReference>
<dbReference type="AlphaFoldDB" id="A0A8H7F933"/>
<dbReference type="PANTHER" id="PTHR11489">
    <property type="entry name" value="40S RIBOSOMAL PROTEIN SA"/>
    <property type="match status" value="1"/>
</dbReference>
<comment type="similarity">
    <text evidence="2 6 7">Belongs to the universal ribosomal protein uS2 family.</text>
</comment>
<evidence type="ECO:0000313" key="12">
    <source>
        <dbReference type="EMBL" id="KAF7783019.1"/>
    </source>
</evidence>
<dbReference type="GO" id="GO:0003735">
    <property type="term" value="F:structural constituent of ribosome"/>
    <property type="evidence" value="ECO:0007669"/>
    <property type="project" value="UniProtKB-UniRule"/>
</dbReference>
<evidence type="ECO:0000259" key="11">
    <source>
        <dbReference type="Pfam" id="PF20151"/>
    </source>
</evidence>
<dbReference type="SUPFAM" id="SSF52313">
    <property type="entry name" value="Ribosomal protein S2"/>
    <property type="match status" value="1"/>
</dbReference>
<dbReference type="GO" id="GO:0000028">
    <property type="term" value="P:ribosomal small subunit assembly"/>
    <property type="evidence" value="ECO:0007669"/>
    <property type="project" value="UniProtKB-UniRule"/>
</dbReference>
<feature type="domain" description="DUF6533" evidence="11">
    <location>
        <begin position="25"/>
        <end position="70"/>
    </location>
</feature>
<evidence type="ECO:0000256" key="2">
    <source>
        <dbReference type="ARBA" id="ARBA00006242"/>
    </source>
</evidence>
<dbReference type="InterPro" id="IPR001865">
    <property type="entry name" value="Ribosomal_uS2"/>
</dbReference>
<comment type="function">
    <text evidence="6">Required for the assembly and/or stability of the 40S ribosomal subunit. Required for the processing of the 20S rRNA-precursor to mature 18S rRNA in a late step of the maturation of 40S ribosomal subunits.</text>
</comment>
<dbReference type="Pfam" id="PF00318">
    <property type="entry name" value="Ribosomal_S2"/>
    <property type="match status" value="2"/>
</dbReference>
<dbReference type="HAMAP" id="MF_03015">
    <property type="entry name" value="Ribosomal_S2_euk"/>
    <property type="match status" value="1"/>
</dbReference>
<keyword evidence="9" id="KW-0472">Membrane</keyword>
<dbReference type="InterPro" id="IPR045340">
    <property type="entry name" value="DUF6533"/>
</dbReference>
<keyword evidence="9" id="KW-0812">Transmembrane</keyword>
<dbReference type="PRINTS" id="PR00395">
    <property type="entry name" value="RIBOSOMALS2"/>
</dbReference>
<evidence type="ECO:0000256" key="9">
    <source>
        <dbReference type="SAM" id="Phobius"/>
    </source>
</evidence>
<reference evidence="12 13" key="1">
    <citation type="journal article" name="Sci. Rep.">
        <title>Telomere-to-telomere assembled and centromere annotated genomes of the two main subspecies of the button mushroom Agaricus bisporus reveal especially polymorphic chromosome ends.</title>
        <authorList>
            <person name="Sonnenberg A.S.M."/>
            <person name="Sedaghat-Telgerd N."/>
            <person name="Lavrijssen B."/>
            <person name="Ohm R.A."/>
            <person name="Hendrickx P.M."/>
            <person name="Scholtmeijer K."/>
            <person name="Baars J.J.P."/>
            <person name="van Peer A."/>
        </authorList>
    </citation>
    <scope>NUCLEOTIDE SEQUENCE [LARGE SCALE GENOMIC DNA]</scope>
    <source>
        <strain evidence="12 13">H119_p4</strain>
    </source>
</reference>
<keyword evidence="9" id="KW-1133">Transmembrane helix</keyword>
<keyword evidence="5 6" id="KW-0687">Ribonucleoprotein</keyword>
<dbReference type="InterPro" id="IPR032281">
    <property type="entry name" value="Ribosomal_uS2_C"/>
</dbReference>
<evidence type="ECO:0000256" key="6">
    <source>
        <dbReference type="HAMAP-Rule" id="MF_03015"/>
    </source>
</evidence>
<feature type="region of interest" description="Disordered" evidence="8">
    <location>
        <begin position="518"/>
        <end position="537"/>
    </location>
</feature>
<protein>
    <recommendedName>
        <fullName evidence="6">Small ribosomal subunit protein uS2</fullName>
    </recommendedName>
</protein>
<proteinExistence type="inferred from homology"/>
<gene>
    <name evidence="6" type="primary">RPS0</name>
    <name evidence="12" type="ORF">Agabi119p4_2395</name>
</gene>
<keyword evidence="4 6" id="KW-0689">Ribosomal protein</keyword>
<evidence type="ECO:0000256" key="3">
    <source>
        <dbReference type="ARBA" id="ARBA00022490"/>
    </source>
</evidence>
<dbReference type="CDD" id="cd01425">
    <property type="entry name" value="RPS2"/>
    <property type="match status" value="1"/>
</dbReference>
<name>A0A8H7F933_AGABI</name>
<sequence length="593" mass="65743">MRAEGTQSKQAMESPSTRSLMRIECFRVASLAFFIYEIALTLDQEVEFVWPQPNNSWLKWQYFFTRYFALTASIANRVIDYFSMTSTGLVPTPLRRWVSCQVIIGGALILSVETQLMMRVYALYKRSTRVALLLLFLLLCEIVFAIIGLVLKPDTGAYSTSVALLTPDSFIYFGISATIVQFIVLTLTILKYKSLTKTLIVNTSVASCLLKDEILGFVVTLFVTTWTWLSAITHLTAGINDSWLLAIVSCIGSRLRDSCDYSVLLGTPYVSYHQIINFTIEAKKLDESTQERTKLHGVQNMASKLPSVLSATEDEIQLLLAAQCHIGTKNCDKQMIPYVWKRRSDGIHIINIGKTWEKLVFAARIIAAIENPNDVCVISARPYGHRAVLKFAANTGAQAIAGRFTPGSFTNYITRSFKEPRLIIVTDPRVDHQAIREASYVNIPVIALCDTDAPLQFVDVAIPTNNKTKHSIGLIWWLLAREVLRLRGTIPRSPDGWNVMVDMFFYRDPEEVEKQQQEEAAAKAAVTAGEEAPAPTEWDVSGGHQAGAINPALVETSLDWAADAAPTNTDWAAEPAVGNWAADAPATGGGGWD</sequence>
<evidence type="ECO:0000256" key="8">
    <source>
        <dbReference type="SAM" id="MobiDB-lite"/>
    </source>
</evidence>
<evidence type="ECO:0000259" key="10">
    <source>
        <dbReference type="Pfam" id="PF16122"/>
    </source>
</evidence>
<organism evidence="12 13">
    <name type="scientific">Agaricus bisporus var. burnettii</name>
    <dbReference type="NCBI Taxonomy" id="192524"/>
    <lineage>
        <taxon>Eukaryota</taxon>
        <taxon>Fungi</taxon>
        <taxon>Dikarya</taxon>
        <taxon>Basidiomycota</taxon>
        <taxon>Agaricomycotina</taxon>
        <taxon>Agaricomycetes</taxon>
        <taxon>Agaricomycetidae</taxon>
        <taxon>Agaricales</taxon>
        <taxon>Agaricineae</taxon>
        <taxon>Agaricaceae</taxon>
        <taxon>Agaricus</taxon>
    </lineage>
</organism>
<evidence type="ECO:0000256" key="5">
    <source>
        <dbReference type="ARBA" id="ARBA00023274"/>
    </source>
</evidence>
<evidence type="ECO:0000256" key="4">
    <source>
        <dbReference type="ARBA" id="ARBA00022980"/>
    </source>
</evidence>
<feature type="transmembrane region" description="Helical" evidence="9">
    <location>
        <begin position="170"/>
        <end position="190"/>
    </location>
</feature>
<evidence type="ECO:0000256" key="7">
    <source>
        <dbReference type="RuleBase" id="RU003631"/>
    </source>
</evidence>
<evidence type="ECO:0000313" key="13">
    <source>
        <dbReference type="Proteomes" id="UP000629468"/>
    </source>
</evidence>
<dbReference type="InterPro" id="IPR023591">
    <property type="entry name" value="Ribosomal_uS2_flav_dom_sf"/>
</dbReference>
<dbReference type="EMBL" id="JABXXO010000003">
    <property type="protein sequence ID" value="KAF7783019.1"/>
    <property type="molecule type" value="Genomic_DNA"/>
</dbReference>
<dbReference type="GO" id="GO:0006412">
    <property type="term" value="P:translation"/>
    <property type="evidence" value="ECO:0007669"/>
    <property type="project" value="UniProtKB-UniRule"/>
</dbReference>
<comment type="subcellular location">
    <subcellularLocation>
        <location evidence="1 6">Cytoplasm</location>
    </subcellularLocation>
</comment>
<dbReference type="FunFam" id="3.40.50.10490:FF:000010">
    <property type="entry name" value="40S ribosomal protein S0"/>
    <property type="match status" value="1"/>
</dbReference>
<comment type="subunit">
    <text evidence="6">Component of the small ribosomal subunit. Mature ribosomes consist of a small (40S) and a large (60S) subunit. The 40S subunit contains about 33 different proteins and 1 molecule of RNA (18S). The 60S subunit contains about 49 different proteins and 3 molecules of RNA (25S, 5.8S and 5S). Interacts with RPS21.</text>
</comment>
<feature type="domain" description="Small ribosomal subunit protein uS2 C-terminal" evidence="10">
    <location>
        <begin position="504"/>
        <end position="587"/>
    </location>
</feature>
<dbReference type="Pfam" id="PF16122">
    <property type="entry name" value="40S_SA_C"/>
    <property type="match status" value="1"/>
</dbReference>
<comment type="caution">
    <text evidence="12">The sequence shown here is derived from an EMBL/GenBank/DDBJ whole genome shotgun (WGS) entry which is preliminary data.</text>
</comment>
<dbReference type="InterPro" id="IPR005707">
    <property type="entry name" value="Ribosomal_uS2_euk/arc"/>
</dbReference>
<accession>A0A8H7F933</accession>
<dbReference type="PROSITE" id="PS00963">
    <property type="entry name" value="RIBOSOMAL_S2_2"/>
    <property type="match status" value="1"/>
</dbReference>
<dbReference type="NCBIfam" id="TIGR01012">
    <property type="entry name" value="uS2_euk_arch"/>
    <property type="match status" value="1"/>
</dbReference>
<keyword evidence="3 6" id="KW-0963">Cytoplasm</keyword>
<dbReference type="Pfam" id="PF20151">
    <property type="entry name" value="DUF6533"/>
    <property type="match status" value="1"/>
</dbReference>
<dbReference type="Proteomes" id="UP000629468">
    <property type="component" value="Unassembled WGS sequence"/>
</dbReference>
<feature type="transmembrane region" description="Helical" evidence="9">
    <location>
        <begin position="130"/>
        <end position="150"/>
    </location>
</feature>
<dbReference type="Gene3D" id="3.40.50.10490">
    <property type="entry name" value="Glucose-6-phosphate isomerase like protein, domain 1"/>
    <property type="match status" value="1"/>
</dbReference>
<dbReference type="InterPro" id="IPR027498">
    <property type="entry name" value="Ribosomal_uS2_euk"/>
</dbReference>